<organism evidence="2 3">
    <name type="scientific">Mycobacterium kansasii</name>
    <dbReference type="NCBI Taxonomy" id="1768"/>
    <lineage>
        <taxon>Bacteria</taxon>
        <taxon>Bacillati</taxon>
        <taxon>Actinomycetota</taxon>
        <taxon>Actinomycetes</taxon>
        <taxon>Mycobacteriales</taxon>
        <taxon>Mycobacteriaceae</taxon>
        <taxon>Mycobacterium</taxon>
    </lineage>
</organism>
<dbReference type="AlphaFoldDB" id="A0A1V3WZK9"/>
<protein>
    <submittedName>
        <fullName evidence="2">Putative phosphoglycerate mutase</fullName>
    </submittedName>
</protein>
<evidence type="ECO:0000313" key="2">
    <source>
        <dbReference type="EMBL" id="OOK71976.1"/>
    </source>
</evidence>
<dbReference type="EMBL" id="MVBM01000005">
    <property type="protein sequence ID" value="OOK71976.1"/>
    <property type="molecule type" value="Genomic_DNA"/>
</dbReference>
<feature type="region of interest" description="Disordered" evidence="1">
    <location>
        <begin position="68"/>
        <end position="92"/>
    </location>
</feature>
<feature type="compositionally biased region" description="Polar residues" evidence="1">
    <location>
        <begin position="83"/>
        <end position="92"/>
    </location>
</feature>
<comment type="caution">
    <text evidence="2">The sequence shown here is derived from an EMBL/GenBank/DDBJ whole genome shotgun (WGS) entry which is preliminary data.</text>
</comment>
<gene>
    <name evidence="2" type="ORF">BZL30_5722</name>
</gene>
<evidence type="ECO:0000313" key="3">
    <source>
        <dbReference type="Proteomes" id="UP000189229"/>
    </source>
</evidence>
<evidence type="ECO:0000256" key="1">
    <source>
        <dbReference type="SAM" id="MobiDB-lite"/>
    </source>
</evidence>
<reference evidence="2 3" key="1">
    <citation type="submission" date="2017-02" db="EMBL/GenBank/DDBJ databases">
        <title>Complete genome sequences of Mycobacterium kansasii strains isolated from rhesus macaques.</title>
        <authorList>
            <person name="Panda A."/>
            <person name="Nagaraj S."/>
            <person name="Zhao X."/>
            <person name="Tettelin H."/>
            <person name="Detolla L.J."/>
        </authorList>
    </citation>
    <scope>NUCLEOTIDE SEQUENCE [LARGE SCALE GENOMIC DNA]</scope>
    <source>
        <strain evidence="2 3">11-3813</strain>
    </source>
</reference>
<sequence length="92" mass="9748">MTFQRPHICSTTSLESIRTVASVAPSFTASSRPAINPRYSATLLVARPIACLDSASTVERSMVHTTAPYPAGPGLPRDPPSASMMTFTAQNP</sequence>
<accession>A0A1V3WZK9</accession>
<proteinExistence type="predicted"/>
<name>A0A1V3WZK9_MYCKA</name>
<feature type="compositionally biased region" description="Pro residues" evidence="1">
    <location>
        <begin position="70"/>
        <end position="79"/>
    </location>
</feature>
<dbReference type="Proteomes" id="UP000189229">
    <property type="component" value="Unassembled WGS sequence"/>
</dbReference>